<dbReference type="InterPro" id="IPR043132">
    <property type="entry name" value="BCAT-like_C"/>
</dbReference>
<gene>
    <name evidence="1" type="ordered locus">Pnec_1076</name>
</gene>
<dbReference type="InterPro" id="IPR001544">
    <property type="entry name" value="Aminotrans_IV"/>
</dbReference>
<dbReference type="eggNOG" id="COG0115">
    <property type="taxonomic scope" value="Bacteria"/>
</dbReference>
<dbReference type="HOGENOM" id="CLU_2424432_0_0_4"/>
<dbReference type="SUPFAM" id="SSF56752">
    <property type="entry name" value="D-aminoacid aminotransferase-like PLP-dependent enzymes"/>
    <property type="match status" value="1"/>
</dbReference>
<dbReference type="AlphaFoldDB" id="B1XV73"/>
<dbReference type="InterPro" id="IPR036038">
    <property type="entry name" value="Aminotransferase-like"/>
</dbReference>
<protein>
    <submittedName>
        <fullName evidence="1">Anthranilate synthase component I and chorismate binding protein</fullName>
    </submittedName>
</protein>
<reference evidence="1" key="1">
    <citation type="submission" date="2008-03" db="EMBL/GenBank/DDBJ databases">
        <title>Complete sequence of Polynucleobacter necessarius STIR1.</title>
        <authorList>
            <consortium name="US DOE Joint Genome Institute"/>
            <person name="Copeland A."/>
            <person name="Lucas S."/>
            <person name="Lapidus A."/>
            <person name="Barry K."/>
            <person name="Detter J.C."/>
            <person name="Glavina del Rio T."/>
            <person name="Hammon N."/>
            <person name="Israni S."/>
            <person name="Dalin E."/>
            <person name="Tice H."/>
            <person name="Pitluck S."/>
            <person name="Chain P."/>
            <person name="Malfatti S."/>
            <person name="Shin M."/>
            <person name="Vergez L."/>
            <person name="Schmutz J."/>
            <person name="Larimer F."/>
            <person name="Land M."/>
            <person name="Hauser L."/>
            <person name="Kyrpides N."/>
            <person name="Kim E."/>
            <person name="Hahn M."/>
            <person name="Richardson P."/>
        </authorList>
    </citation>
    <scope>NUCLEOTIDE SEQUENCE [LARGE SCALE GENOMIC DNA]</scope>
    <source>
        <strain evidence="1">STIR1</strain>
    </source>
</reference>
<dbReference type="Pfam" id="PF01063">
    <property type="entry name" value="Aminotran_4"/>
    <property type="match status" value="1"/>
</dbReference>
<dbReference type="GO" id="GO:0003824">
    <property type="term" value="F:catalytic activity"/>
    <property type="evidence" value="ECO:0007669"/>
    <property type="project" value="InterPro"/>
</dbReference>
<dbReference type="STRING" id="452638.Pnec_1076"/>
<dbReference type="EMBL" id="CP001010">
    <property type="protein sequence ID" value="ACB44250.1"/>
    <property type="molecule type" value="Genomic_DNA"/>
</dbReference>
<organism evidence="1">
    <name type="scientific">Polynucleobacter necessarius subsp. necessarius (strain STIR1)</name>
    <dbReference type="NCBI Taxonomy" id="452638"/>
    <lineage>
        <taxon>Bacteria</taxon>
        <taxon>Pseudomonadati</taxon>
        <taxon>Pseudomonadota</taxon>
        <taxon>Betaproteobacteria</taxon>
        <taxon>Burkholderiales</taxon>
        <taxon>Burkholderiaceae</taxon>
        <taxon>Polynucleobacter</taxon>
    </lineage>
</organism>
<dbReference type="KEGG" id="pne:Pnec_1076"/>
<accession>B1XV73</accession>
<proteinExistence type="predicted"/>
<sequence>MKLGGFDALFYNEQGYVTEGGRTSIFVKPRGSSEWLTPPVSAGLLPGIMRAAVLADPQMNAREANLTIEDVLMADEVILSNALRGSIKAHF</sequence>
<evidence type="ECO:0000313" key="1">
    <source>
        <dbReference type="EMBL" id="ACB44250.1"/>
    </source>
</evidence>
<dbReference type="Gene3D" id="3.20.10.10">
    <property type="entry name" value="D-amino Acid Aminotransferase, subunit A, domain 2"/>
    <property type="match status" value="1"/>
</dbReference>
<name>B1XV73_POLNS</name>